<dbReference type="InterPro" id="IPR050266">
    <property type="entry name" value="AB_hydrolase_sf"/>
</dbReference>
<dbReference type="Proteomes" id="UP000647017">
    <property type="component" value="Unassembled WGS sequence"/>
</dbReference>
<dbReference type="PANTHER" id="PTHR43798:SF33">
    <property type="entry name" value="HYDROLASE, PUTATIVE (AFU_ORTHOLOGUE AFUA_2G14860)-RELATED"/>
    <property type="match status" value="1"/>
</dbReference>
<name>A0ABQ4HTE5_9ACTN</name>
<organism evidence="2 3">
    <name type="scientific">Micromonospora andamanensis</name>
    <dbReference type="NCBI Taxonomy" id="1287068"/>
    <lineage>
        <taxon>Bacteria</taxon>
        <taxon>Bacillati</taxon>
        <taxon>Actinomycetota</taxon>
        <taxon>Actinomycetes</taxon>
        <taxon>Micromonosporales</taxon>
        <taxon>Micromonosporaceae</taxon>
        <taxon>Micromonospora</taxon>
    </lineage>
</organism>
<protein>
    <recommendedName>
        <fullName evidence="1">AB hydrolase-1 domain-containing protein</fullName>
    </recommendedName>
</protein>
<reference evidence="2 3" key="1">
    <citation type="submission" date="2021-01" db="EMBL/GenBank/DDBJ databases">
        <title>Whole genome shotgun sequence of Verrucosispora andamanensis NBRC 109075.</title>
        <authorList>
            <person name="Komaki H."/>
            <person name="Tamura T."/>
        </authorList>
    </citation>
    <scope>NUCLEOTIDE SEQUENCE [LARGE SCALE GENOMIC DNA]</scope>
    <source>
        <strain evidence="2 3">NBRC 109075</strain>
    </source>
</reference>
<keyword evidence="3" id="KW-1185">Reference proteome</keyword>
<feature type="domain" description="AB hydrolase-1" evidence="1">
    <location>
        <begin position="22"/>
        <end position="245"/>
    </location>
</feature>
<proteinExistence type="predicted"/>
<dbReference type="InterPro" id="IPR000073">
    <property type="entry name" value="AB_hydrolase_1"/>
</dbReference>
<accession>A0ABQ4HTE5</accession>
<sequence length="260" mass="28234">MSPAAEGIRWLADGPPGAPLAVLAHGLEDSWRTWLPLAADLGQRWRVAALDLPWQPGTDYRWRQRPAADALADAIVGIGADISLLVAHSYGANATLHLLCRDALPARRVALICPLYRPPGRPVTWTLFDRARTAFERHIHESLRSRQGDRLARTPDDVLATMTRKAIDRAGPAGFLAVFEQYVTSAALPLDRVRPPVLVLGGGDDPTLTPAAAGALAGALPDARLIIDDRYDHFCHLRHPAEVAARLCDFAASPKLEEVP</sequence>
<dbReference type="Pfam" id="PF12697">
    <property type="entry name" value="Abhydrolase_6"/>
    <property type="match status" value="1"/>
</dbReference>
<evidence type="ECO:0000313" key="2">
    <source>
        <dbReference type="EMBL" id="GIJ08934.1"/>
    </source>
</evidence>
<comment type="caution">
    <text evidence="2">The sequence shown here is derived from an EMBL/GenBank/DDBJ whole genome shotgun (WGS) entry which is preliminary data.</text>
</comment>
<dbReference type="PANTHER" id="PTHR43798">
    <property type="entry name" value="MONOACYLGLYCEROL LIPASE"/>
    <property type="match status" value="1"/>
</dbReference>
<evidence type="ECO:0000259" key="1">
    <source>
        <dbReference type="Pfam" id="PF12697"/>
    </source>
</evidence>
<dbReference type="EMBL" id="BOOZ01000009">
    <property type="protein sequence ID" value="GIJ08934.1"/>
    <property type="molecule type" value="Genomic_DNA"/>
</dbReference>
<dbReference type="RefSeq" id="WP_204005224.1">
    <property type="nucleotide sequence ID" value="NZ_BOOZ01000009.1"/>
</dbReference>
<dbReference type="SUPFAM" id="SSF53474">
    <property type="entry name" value="alpha/beta-Hydrolases"/>
    <property type="match status" value="1"/>
</dbReference>
<gene>
    <name evidence="2" type="ORF">Van01_21480</name>
</gene>
<evidence type="ECO:0000313" key="3">
    <source>
        <dbReference type="Proteomes" id="UP000647017"/>
    </source>
</evidence>
<dbReference type="Gene3D" id="3.40.50.1820">
    <property type="entry name" value="alpha/beta hydrolase"/>
    <property type="match status" value="1"/>
</dbReference>
<dbReference type="InterPro" id="IPR029058">
    <property type="entry name" value="AB_hydrolase_fold"/>
</dbReference>